<proteinExistence type="predicted"/>
<dbReference type="EMBL" id="FNZQ01000001">
    <property type="protein sequence ID" value="SEK69223.1"/>
    <property type="molecule type" value="Genomic_DNA"/>
</dbReference>
<dbReference type="RefSeq" id="WP_092760712.1">
    <property type="nucleotide sequence ID" value="NZ_CAXBJT010000123.1"/>
</dbReference>
<sequence length="78" mass="9026">MLAFREILERVKIAPQDANLMLLYRRLGCRFVACFIKAAQENLSILERVSPAMSIEDITTPQQGWMRHLHARTDGLNR</sequence>
<organism evidence="1 2">
    <name type="scientific">Jannaschia helgolandensis</name>
    <dbReference type="NCBI Taxonomy" id="188906"/>
    <lineage>
        <taxon>Bacteria</taxon>
        <taxon>Pseudomonadati</taxon>
        <taxon>Pseudomonadota</taxon>
        <taxon>Alphaproteobacteria</taxon>
        <taxon>Rhodobacterales</taxon>
        <taxon>Roseobacteraceae</taxon>
        <taxon>Jannaschia</taxon>
    </lineage>
</organism>
<dbReference type="OrthoDB" id="89044at2"/>
<dbReference type="AlphaFoldDB" id="A0A1H7J381"/>
<gene>
    <name evidence="1" type="ORF">SAMN04488526_1252</name>
</gene>
<evidence type="ECO:0000313" key="1">
    <source>
        <dbReference type="EMBL" id="SEK69223.1"/>
    </source>
</evidence>
<evidence type="ECO:0000313" key="2">
    <source>
        <dbReference type="Proteomes" id="UP000199283"/>
    </source>
</evidence>
<name>A0A1H7J381_9RHOB</name>
<dbReference type="STRING" id="188906.SAMN04488526_1252"/>
<accession>A0A1H7J381</accession>
<dbReference type="Proteomes" id="UP000199283">
    <property type="component" value="Unassembled WGS sequence"/>
</dbReference>
<protein>
    <submittedName>
        <fullName evidence="1">Uncharacterized protein</fullName>
    </submittedName>
</protein>
<keyword evidence="2" id="KW-1185">Reference proteome</keyword>
<reference evidence="1 2" key="1">
    <citation type="submission" date="2016-10" db="EMBL/GenBank/DDBJ databases">
        <authorList>
            <person name="de Groot N.N."/>
        </authorList>
    </citation>
    <scope>NUCLEOTIDE SEQUENCE [LARGE SCALE GENOMIC DNA]</scope>
    <source>
        <strain evidence="1 2">DSM 14858</strain>
    </source>
</reference>